<dbReference type="Gene3D" id="2.40.128.680">
    <property type="match status" value="1"/>
</dbReference>
<gene>
    <name evidence="2" type="ORF">N7539_004389</name>
</gene>
<keyword evidence="3" id="KW-1185">Reference proteome</keyword>
<dbReference type="AlphaFoldDB" id="A0A9W9XDW6"/>
<proteinExistence type="predicted"/>
<sequence>MPDMYTFQAGSKPLDSESRSGEIPSFTPNILPCRVHHDGPVESNGRFWITQTDEKDDQQTAHFRGRRLRGRRVAVPEGYRGTQYRDSGSTYHHEHFADALSARTGVIVSPTDRVISGTQGLNGDRMEDGESDPEEPVKILEAQGTFDEMMVWGHENLPAADDPFVKGVEEWIRFAETMHGGSTAAPKEDSGK</sequence>
<dbReference type="CDD" id="cd09271">
    <property type="entry name" value="RNase_H2-C"/>
    <property type="match status" value="1"/>
</dbReference>
<protein>
    <submittedName>
        <fullName evidence="2">Uncharacterized protein</fullName>
    </submittedName>
</protein>
<accession>A0A9W9XDW6</accession>
<comment type="caution">
    <text evidence="2">The sequence shown here is derived from an EMBL/GenBank/DDBJ whole genome shotgun (WGS) entry which is preliminary data.</text>
</comment>
<name>A0A9W9XDW6_9EURO</name>
<reference evidence="2" key="2">
    <citation type="journal article" date="2023" name="IMA Fungus">
        <title>Comparative genomic study of the Penicillium genus elucidates a diverse pangenome and 15 lateral gene transfer events.</title>
        <authorList>
            <person name="Petersen C."/>
            <person name="Sorensen T."/>
            <person name="Nielsen M.R."/>
            <person name="Sondergaard T.E."/>
            <person name="Sorensen J.L."/>
            <person name="Fitzpatrick D.A."/>
            <person name="Frisvad J.C."/>
            <person name="Nielsen K.L."/>
        </authorList>
    </citation>
    <scope>NUCLEOTIDE SEQUENCE</scope>
    <source>
        <strain evidence="2">IBT 30728</strain>
    </source>
</reference>
<evidence type="ECO:0000313" key="3">
    <source>
        <dbReference type="Proteomes" id="UP001148312"/>
    </source>
</evidence>
<reference evidence="2" key="1">
    <citation type="submission" date="2022-12" db="EMBL/GenBank/DDBJ databases">
        <authorList>
            <person name="Petersen C."/>
        </authorList>
    </citation>
    <scope>NUCLEOTIDE SEQUENCE</scope>
    <source>
        <strain evidence="2">IBT 30728</strain>
    </source>
</reference>
<dbReference type="Proteomes" id="UP001148312">
    <property type="component" value="Unassembled WGS sequence"/>
</dbReference>
<dbReference type="GeneID" id="81624240"/>
<evidence type="ECO:0000256" key="1">
    <source>
        <dbReference type="SAM" id="MobiDB-lite"/>
    </source>
</evidence>
<dbReference type="PANTHER" id="PTHR47204">
    <property type="entry name" value="OS02G0168900 PROTEIN"/>
    <property type="match status" value="1"/>
</dbReference>
<dbReference type="EMBL" id="JAPWDQ010000004">
    <property type="protein sequence ID" value="KAJ5489499.1"/>
    <property type="molecule type" value="Genomic_DNA"/>
</dbReference>
<evidence type="ECO:0000313" key="2">
    <source>
        <dbReference type="EMBL" id="KAJ5489499.1"/>
    </source>
</evidence>
<dbReference type="GO" id="GO:0032299">
    <property type="term" value="C:ribonuclease H2 complex"/>
    <property type="evidence" value="ECO:0007669"/>
    <property type="project" value="InterPro"/>
</dbReference>
<organism evidence="2 3">
    <name type="scientific">Penicillium diatomitis</name>
    <dbReference type="NCBI Taxonomy" id="2819901"/>
    <lineage>
        <taxon>Eukaryota</taxon>
        <taxon>Fungi</taxon>
        <taxon>Dikarya</taxon>
        <taxon>Ascomycota</taxon>
        <taxon>Pezizomycotina</taxon>
        <taxon>Eurotiomycetes</taxon>
        <taxon>Eurotiomycetidae</taxon>
        <taxon>Eurotiales</taxon>
        <taxon>Aspergillaceae</taxon>
        <taxon>Penicillium</taxon>
    </lineage>
</organism>
<feature type="region of interest" description="Disordered" evidence="1">
    <location>
        <begin position="1"/>
        <end position="22"/>
    </location>
</feature>
<dbReference type="GO" id="GO:0006401">
    <property type="term" value="P:RNA catabolic process"/>
    <property type="evidence" value="ECO:0007669"/>
    <property type="project" value="InterPro"/>
</dbReference>
<dbReference type="InterPro" id="IPR013924">
    <property type="entry name" value="RNase_H2_suC"/>
</dbReference>
<dbReference type="Pfam" id="PF08615">
    <property type="entry name" value="RNase_H2_suC"/>
    <property type="match status" value="1"/>
</dbReference>
<feature type="region of interest" description="Disordered" evidence="1">
    <location>
        <begin position="114"/>
        <end position="134"/>
    </location>
</feature>
<dbReference type="PANTHER" id="PTHR47204:SF1">
    <property type="entry name" value="RIBONUCLEASE H2 SUBUNIT C"/>
    <property type="match status" value="1"/>
</dbReference>
<dbReference type="RefSeq" id="XP_056791532.1">
    <property type="nucleotide sequence ID" value="XM_056933991.1"/>
</dbReference>